<feature type="transmembrane region" description="Helical" evidence="6">
    <location>
        <begin position="209"/>
        <end position="230"/>
    </location>
</feature>
<sequence length="231" mass="24618">MTASLLPQGALSSWLIGLILISCVLDWIVVSGASKTLLRFEYLTKPAVPLLLLVLILTSPSSYSLTQLFLASAMIFCLGGDVALMLPDPKGNRFLLGLGSFLVAHLFFILCLLRLPRGNIFVGVLVVVALAVTPTFIVVRSISRKAKKLVLPVLVYIAVLLAMATCALAVGLSGRLPTVLIAVGAVSFVTSDLLLAVHRFVRPIPNETVLVHVNYHAAIVLLTLGVLDVIA</sequence>
<gene>
    <name evidence="7" type="ORF">UFOPK3164_01510</name>
    <name evidence="8" type="ORF">UFOPK3427_00156</name>
    <name evidence="9" type="ORF">UFOPK4112_01085</name>
</gene>
<dbReference type="InterPro" id="IPR012506">
    <property type="entry name" value="TMEM86B-like"/>
</dbReference>
<dbReference type="EMBL" id="CAFBPM010000009">
    <property type="protein sequence ID" value="CAB5023931.1"/>
    <property type="molecule type" value="Genomic_DNA"/>
</dbReference>
<feature type="transmembrane region" description="Helical" evidence="6">
    <location>
        <begin position="94"/>
        <end position="115"/>
    </location>
</feature>
<evidence type="ECO:0000256" key="4">
    <source>
        <dbReference type="ARBA" id="ARBA00022989"/>
    </source>
</evidence>
<feature type="transmembrane region" description="Helical" evidence="6">
    <location>
        <begin position="121"/>
        <end position="142"/>
    </location>
</feature>
<evidence type="ECO:0000313" key="9">
    <source>
        <dbReference type="EMBL" id="CAB5023931.1"/>
    </source>
</evidence>
<accession>A0A6J7AL03</accession>
<proteinExistence type="inferred from homology"/>
<feature type="transmembrane region" description="Helical" evidence="6">
    <location>
        <begin position="149"/>
        <end position="172"/>
    </location>
</feature>
<keyword evidence="5 6" id="KW-0472">Membrane</keyword>
<feature type="transmembrane region" description="Helical" evidence="6">
    <location>
        <begin position="12"/>
        <end position="30"/>
    </location>
</feature>
<organism evidence="7">
    <name type="scientific">freshwater metagenome</name>
    <dbReference type="NCBI Taxonomy" id="449393"/>
    <lineage>
        <taxon>unclassified sequences</taxon>
        <taxon>metagenomes</taxon>
        <taxon>ecological metagenomes</taxon>
    </lineage>
</organism>
<evidence type="ECO:0000256" key="2">
    <source>
        <dbReference type="ARBA" id="ARBA00007375"/>
    </source>
</evidence>
<evidence type="ECO:0000256" key="6">
    <source>
        <dbReference type="SAM" id="Phobius"/>
    </source>
</evidence>
<feature type="transmembrane region" description="Helical" evidence="6">
    <location>
        <begin position="178"/>
        <end position="197"/>
    </location>
</feature>
<keyword evidence="4 6" id="KW-1133">Transmembrane helix</keyword>
<evidence type="ECO:0000256" key="1">
    <source>
        <dbReference type="ARBA" id="ARBA00004141"/>
    </source>
</evidence>
<dbReference type="PANTHER" id="PTHR31885">
    <property type="entry name" value="GH04784P"/>
    <property type="match status" value="1"/>
</dbReference>
<dbReference type="PANTHER" id="PTHR31885:SF6">
    <property type="entry name" value="GH04784P"/>
    <property type="match status" value="1"/>
</dbReference>
<evidence type="ECO:0000313" key="8">
    <source>
        <dbReference type="EMBL" id="CAB4860512.1"/>
    </source>
</evidence>
<protein>
    <submittedName>
        <fullName evidence="7">Unannotated protein</fullName>
    </submittedName>
</protein>
<evidence type="ECO:0000313" key="7">
    <source>
        <dbReference type="EMBL" id="CAB4833656.1"/>
    </source>
</evidence>
<comment type="subcellular location">
    <subcellularLocation>
        <location evidence="1">Membrane</location>
        <topology evidence="1">Multi-pass membrane protein</topology>
    </subcellularLocation>
</comment>
<evidence type="ECO:0000256" key="5">
    <source>
        <dbReference type="ARBA" id="ARBA00023136"/>
    </source>
</evidence>
<comment type="similarity">
    <text evidence="2">Belongs to the TMEM86 family.</text>
</comment>
<feature type="transmembrane region" description="Helical" evidence="6">
    <location>
        <begin position="68"/>
        <end position="87"/>
    </location>
</feature>
<name>A0A6J7AL03_9ZZZZ</name>
<reference evidence="7" key="1">
    <citation type="submission" date="2020-05" db="EMBL/GenBank/DDBJ databases">
        <authorList>
            <person name="Chiriac C."/>
            <person name="Salcher M."/>
            <person name="Ghai R."/>
            <person name="Kavagutti S V."/>
        </authorList>
    </citation>
    <scope>NUCLEOTIDE SEQUENCE</scope>
</reference>
<feature type="transmembrane region" description="Helical" evidence="6">
    <location>
        <begin position="42"/>
        <end position="62"/>
    </location>
</feature>
<dbReference type="GO" id="GO:0016787">
    <property type="term" value="F:hydrolase activity"/>
    <property type="evidence" value="ECO:0007669"/>
    <property type="project" value="TreeGrafter"/>
</dbReference>
<evidence type="ECO:0000256" key="3">
    <source>
        <dbReference type="ARBA" id="ARBA00022692"/>
    </source>
</evidence>
<dbReference type="GO" id="GO:0016020">
    <property type="term" value="C:membrane"/>
    <property type="evidence" value="ECO:0007669"/>
    <property type="project" value="UniProtKB-SubCell"/>
</dbReference>
<dbReference type="EMBL" id="CAFBLT010000001">
    <property type="protein sequence ID" value="CAB4860512.1"/>
    <property type="molecule type" value="Genomic_DNA"/>
</dbReference>
<dbReference type="EMBL" id="CAFABE010000098">
    <property type="protein sequence ID" value="CAB4833656.1"/>
    <property type="molecule type" value="Genomic_DNA"/>
</dbReference>
<dbReference type="Pfam" id="PF07947">
    <property type="entry name" value="YhhN"/>
    <property type="match status" value="1"/>
</dbReference>
<keyword evidence="3 6" id="KW-0812">Transmembrane</keyword>
<dbReference type="AlphaFoldDB" id="A0A6J7AL03"/>